<reference evidence="3" key="1">
    <citation type="submission" date="2025-08" db="UniProtKB">
        <authorList>
            <consortium name="RefSeq"/>
        </authorList>
    </citation>
    <scope>IDENTIFICATION</scope>
    <source>
        <strain evidence="3">11010-0011.00</strain>
        <tissue evidence="3">Whole body</tissue>
    </source>
</reference>
<feature type="region of interest" description="Disordered" evidence="1">
    <location>
        <begin position="243"/>
        <end position="315"/>
    </location>
</feature>
<gene>
    <name evidence="3" type="primary">LOC115634545</name>
</gene>
<feature type="region of interest" description="Disordered" evidence="1">
    <location>
        <begin position="1"/>
        <end position="185"/>
    </location>
</feature>
<dbReference type="RefSeq" id="XP_030388215.1">
    <property type="nucleotide sequence ID" value="XM_030532355.1"/>
</dbReference>
<feature type="compositionally biased region" description="Basic and acidic residues" evidence="1">
    <location>
        <begin position="49"/>
        <end position="60"/>
    </location>
</feature>
<dbReference type="GO" id="GO:0005868">
    <property type="term" value="C:cytoplasmic dynein complex"/>
    <property type="evidence" value="ECO:0007669"/>
    <property type="project" value="InterPro"/>
</dbReference>
<keyword evidence="2" id="KW-1185">Reference proteome</keyword>
<dbReference type="InterPro" id="IPR036322">
    <property type="entry name" value="WD40_repeat_dom_sf"/>
</dbReference>
<feature type="compositionally biased region" description="Polar residues" evidence="1">
    <location>
        <begin position="10"/>
        <end position="19"/>
    </location>
</feature>
<dbReference type="GeneID" id="115634545"/>
<evidence type="ECO:0000313" key="2">
    <source>
        <dbReference type="Proteomes" id="UP000504634"/>
    </source>
</evidence>
<feature type="compositionally biased region" description="Acidic residues" evidence="1">
    <location>
        <begin position="264"/>
        <end position="284"/>
    </location>
</feature>
<evidence type="ECO:0000256" key="1">
    <source>
        <dbReference type="SAM" id="MobiDB-lite"/>
    </source>
</evidence>
<dbReference type="OrthoDB" id="2162425at2759"/>
<feature type="region of interest" description="Disordered" evidence="1">
    <location>
        <begin position="905"/>
        <end position="925"/>
    </location>
</feature>
<dbReference type="GO" id="GO:0045504">
    <property type="term" value="F:dynein heavy chain binding"/>
    <property type="evidence" value="ECO:0007669"/>
    <property type="project" value="InterPro"/>
</dbReference>
<proteinExistence type="predicted"/>
<dbReference type="Proteomes" id="UP000504634">
    <property type="component" value="Unplaced"/>
</dbReference>
<dbReference type="SUPFAM" id="SSF50978">
    <property type="entry name" value="WD40 repeat-like"/>
    <property type="match status" value="1"/>
</dbReference>
<accession>A0A6J2UJ49</accession>
<dbReference type="InterPro" id="IPR042505">
    <property type="entry name" value="DYNC2I1"/>
</dbReference>
<dbReference type="GO" id="GO:0042073">
    <property type="term" value="P:intraciliary transport"/>
    <property type="evidence" value="ECO:0007669"/>
    <property type="project" value="InterPro"/>
</dbReference>
<dbReference type="GO" id="GO:0045503">
    <property type="term" value="F:dynein light chain binding"/>
    <property type="evidence" value="ECO:0007669"/>
    <property type="project" value="InterPro"/>
</dbReference>
<sequence length="1063" mass="118675">MSKNAARGPTVSNKTNPKSNELARKTTKSPATSSAAKTTTTRSGTHQLKKQDSLEKERALKKTTKPAANAGKKPTPPPPVHTNKNKERESVASKRTTPPPTTKPKVAATLRASKQPPVAVNATKAKPNAVLDTYHNVTVASPPQKRKVPVKQATTVPAREPEQQQEHVVSDKVAEHPQRARTLTRTLQPEEVVVLKRESAKQRIEAEIQKETALELKEPIAFEVNFGAAKKTPKPVAEAVYDDYSDDFESYESDFESCSSTSKEEEEEEDHDDDEDDEEEEDNENDHNHKEEEEDDESEPTQNPITVIPGDKEHERKLDSGHYDMQARRHPRLSELASQSTQHQCDSFDTLSIANSEQLDSGISNYGISASEPSKSGQTDIHFGGYANFIRRPVITRRGTELMKKLRFYQLQYDLFDMKPLSYEGYMQTYGKLNTCQMATQTQAHHMHSECQTMEVEVRSSWTQHPPHYMGNGQQMVLNCSGEAGMGAVQGASVHQDEWDQSLVQLEVLRQAEQERAQQQQRQRLTKTTDFERLNAFLYNAALLIGKVISRRRQPTPLLQTPAAHGFLSRGHIPLQLSLNALCVRRIFGGGGQPLLVTVHECAPQCDVYRAEFANLLVVWCLTDTTKPLRLLSTWAEVCRVEFCSDAPDIVVAGLRDGSVAMWDLRETYTYCSKLDGHLTHFAATQSVLPSLEGNSLDMGAVVDIRSFRALPAAAPGNSLMVSHKAIQYVSLNDSGLLTVWTLIETSGRQSNLPTTAHEYSSPWARVKLLQSAICDLHAYIERRLLRTQSKYDRTKSLFQGNVYSDDLLRELNETQTAPGELQGLRFTSIDTGCERIYVCTNRNFVLCCTKSLKQERFSRIMLNESRLLFPTALCVLSNEDFLAVGLSNGSIMIINCNQRQRGAAKPTTAMPQTPQSSVGPDPETGKSCAIQNIILNERRSFEQTPDGYDLRPNTAAYVDMIRHPKRAYELRVYDQQLLLGGNALRQDLVQALVLSSDGWRLFALSNGILRTYDFYLDKELTGGLNNGARITDIAVANVSANEQHLITLIGDGEGEVQLHTLN</sequence>
<feature type="compositionally biased region" description="Basic and acidic residues" evidence="1">
    <location>
        <begin position="159"/>
        <end position="178"/>
    </location>
</feature>
<dbReference type="GO" id="GO:0005929">
    <property type="term" value="C:cilium"/>
    <property type="evidence" value="ECO:0007669"/>
    <property type="project" value="GOC"/>
</dbReference>
<feature type="compositionally biased region" description="Low complexity" evidence="1">
    <location>
        <begin position="28"/>
        <end position="41"/>
    </location>
</feature>
<protein>
    <submittedName>
        <fullName evidence="3">Uncharacterized protein LOC115634545</fullName>
    </submittedName>
</protein>
<dbReference type="PANTHER" id="PTHR16022:SF0">
    <property type="entry name" value="CYTOPLASMIC DYNEIN 2 INTERMEDIATE CHAIN 1"/>
    <property type="match status" value="1"/>
</dbReference>
<organism evidence="2 3">
    <name type="scientific">Drosophila lebanonensis</name>
    <name type="common">Fruit fly</name>
    <name type="synonym">Scaptodrosophila lebanonensis</name>
    <dbReference type="NCBI Taxonomy" id="7225"/>
    <lineage>
        <taxon>Eukaryota</taxon>
        <taxon>Metazoa</taxon>
        <taxon>Ecdysozoa</taxon>
        <taxon>Arthropoda</taxon>
        <taxon>Hexapoda</taxon>
        <taxon>Insecta</taxon>
        <taxon>Pterygota</taxon>
        <taxon>Neoptera</taxon>
        <taxon>Endopterygota</taxon>
        <taxon>Diptera</taxon>
        <taxon>Brachycera</taxon>
        <taxon>Muscomorpha</taxon>
        <taxon>Ephydroidea</taxon>
        <taxon>Drosophilidae</taxon>
        <taxon>Scaptodrosophila</taxon>
    </lineage>
</organism>
<dbReference type="AlphaFoldDB" id="A0A6J2UJ49"/>
<feature type="compositionally biased region" description="Acidic residues" evidence="1">
    <location>
        <begin position="243"/>
        <end position="255"/>
    </location>
</feature>
<feature type="compositionally biased region" description="Polar residues" evidence="1">
    <location>
        <begin position="910"/>
        <end position="919"/>
    </location>
</feature>
<name>A0A6J2UJ49_DROLE</name>
<evidence type="ECO:0000313" key="3">
    <source>
        <dbReference type="RefSeq" id="XP_030388215.1"/>
    </source>
</evidence>
<dbReference type="InterPro" id="IPR015943">
    <property type="entry name" value="WD40/YVTN_repeat-like_dom_sf"/>
</dbReference>
<dbReference type="PANTHER" id="PTHR16022">
    <property type="entry name" value="WD REPEAT DOMAIN 60"/>
    <property type="match status" value="1"/>
</dbReference>
<dbReference type="Gene3D" id="2.130.10.10">
    <property type="entry name" value="YVTN repeat-like/Quinoprotein amine dehydrogenase"/>
    <property type="match status" value="1"/>
</dbReference>